<comment type="caution">
    <text evidence="1">The sequence shown here is derived from an EMBL/GenBank/DDBJ whole genome shotgun (WGS) entry which is preliminary data.</text>
</comment>
<proteinExistence type="predicted"/>
<name>W6NLA4_CLOTY</name>
<evidence type="ECO:0000313" key="2">
    <source>
        <dbReference type="Proteomes" id="UP000019482"/>
    </source>
</evidence>
<sequence>MDETQNIFLKMIKNYDRKIKNRIKYLDNKINTLQSQIKEREKKYCNTFEIKQKLERHNSEINKKYNYLLNILKSRGIIFEISVVSTNINEWDNLYIKILKNIYYFADKNNEIIYEIDSRYFSVVEHIIKNYKYSILVIRKDAYLITLQLRILDSIHN</sequence>
<dbReference type="RefSeq" id="WP_017894593.1">
    <property type="nucleotide sequence ID" value="NZ_CBXI010000044.1"/>
</dbReference>
<evidence type="ECO:0000313" key="1">
    <source>
        <dbReference type="EMBL" id="CDL92622.1"/>
    </source>
</evidence>
<organism evidence="1 2">
    <name type="scientific">Clostridium tyrobutyricum DIVETGP</name>
    <dbReference type="NCBI Taxonomy" id="1408889"/>
    <lineage>
        <taxon>Bacteria</taxon>
        <taxon>Bacillati</taxon>
        <taxon>Bacillota</taxon>
        <taxon>Clostridia</taxon>
        <taxon>Eubacteriales</taxon>
        <taxon>Clostridiaceae</taxon>
        <taxon>Clostridium</taxon>
    </lineage>
</organism>
<reference evidence="1 2" key="1">
    <citation type="journal article" date="2015" name="Genome Announc.">
        <title>Draft Genome Sequence of Clostridium tyrobutyricum Strain DIVETGP, Isolated from Cow's Milk for Grana Padano Production.</title>
        <authorList>
            <person name="Soggiu A."/>
            <person name="Piras C."/>
            <person name="Gaiarsa S."/>
            <person name="Sassera D."/>
            <person name="Roncada P."/>
            <person name="Bendixen E."/>
            <person name="Brasca M."/>
            <person name="Bonizzi L."/>
        </authorList>
    </citation>
    <scope>NUCLEOTIDE SEQUENCE [LARGE SCALE GENOMIC DNA]</scope>
    <source>
        <strain evidence="1 2">DIVETGP</strain>
    </source>
</reference>
<dbReference type="Proteomes" id="UP000019482">
    <property type="component" value="Unassembled WGS sequence"/>
</dbReference>
<dbReference type="AlphaFoldDB" id="W6NLA4"/>
<keyword evidence="2" id="KW-1185">Reference proteome</keyword>
<dbReference type="EMBL" id="CBXI010000044">
    <property type="protein sequence ID" value="CDL92622.1"/>
    <property type="molecule type" value="Genomic_DNA"/>
</dbReference>
<dbReference type="GeneID" id="29418970"/>
<gene>
    <name evidence="1" type="ORF">CTDIVETGP_2692</name>
</gene>
<dbReference type="OrthoDB" id="1902354at2"/>
<accession>W6NLA4</accession>
<protein>
    <submittedName>
        <fullName evidence="1">Uncharacterized protein</fullName>
    </submittedName>
</protein>